<reference evidence="1" key="2">
    <citation type="submission" date="2013-05" db="EMBL/GenBank/DDBJ databases">
        <authorList>
            <person name="Carter J.-M."/>
            <person name="Baker S.C."/>
            <person name="Pink R."/>
            <person name="Carter D.R.F."/>
            <person name="Collins A."/>
            <person name="Tomlin J."/>
            <person name="Gibbs M."/>
            <person name="Breuker C.J."/>
        </authorList>
    </citation>
    <scope>NUCLEOTIDE SEQUENCE</scope>
    <source>
        <tissue evidence="1">Ovary</tissue>
    </source>
</reference>
<protein>
    <submittedName>
        <fullName evidence="1">Uncharacterized protein</fullName>
    </submittedName>
</protein>
<reference evidence="1" key="1">
    <citation type="journal article" date="2013" name="BMC Genomics">
        <title>Unscrambling butterfly oogenesis.</title>
        <authorList>
            <person name="Carter J.M."/>
            <person name="Baker S.C."/>
            <person name="Pink R."/>
            <person name="Carter D.R."/>
            <person name="Collins A."/>
            <person name="Tomlin J."/>
            <person name="Gibbs M."/>
            <person name="Breuker C.J."/>
        </authorList>
    </citation>
    <scope>NUCLEOTIDE SEQUENCE</scope>
    <source>
        <tissue evidence="1">Ovary</tissue>
    </source>
</reference>
<dbReference type="AlphaFoldDB" id="S4PYK3"/>
<dbReference type="EMBL" id="GAIX01003138">
    <property type="protein sequence ID" value="JAA89422.1"/>
    <property type="molecule type" value="Transcribed_RNA"/>
</dbReference>
<sequence>MIIHWNIRTRNAFCVGNLAISMYKNLQYLSHKLWSRLCYACQGLTAALSYYRNGKESQYSQCKNKSQLSTKCCDEHLPL</sequence>
<evidence type="ECO:0000313" key="1">
    <source>
        <dbReference type="EMBL" id="JAA89422.1"/>
    </source>
</evidence>
<proteinExistence type="predicted"/>
<name>S4PYK3_9NEOP</name>
<accession>S4PYK3</accession>
<organism evidence="1">
    <name type="scientific">Pararge aegeria</name>
    <name type="common">speckled wood butterfly</name>
    <dbReference type="NCBI Taxonomy" id="116150"/>
    <lineage>
        <taxon>Eukaryota</taxon>
        <taxon>Metazoa</taxon>
        <taxon>Ecdysozoa</taxon>
        <taxon>Arthropoda</taxon>
        <taxon>Hexapoda</taxon>
        <taxon>Insecta</taxon>
        <taxon>Pterygota</taxon>
        <taxon>Neoptera</taxon>
        <taxon>Endopterygota</taxon>
        <taxon>Lepidoptera</taxon>
        <taxon>Glossata</taxon>
        <taxon>Ditrysia</taxon>
        <taxon>Papilionoidea</taxon>
        <taxon>Nymphalidae</taxon>
        <taxon>Satyrinae</taxon>
        <taxon>Satyrini</taxon>
        <taxon>Parargina</taxon>
        <taxon>Pararge</taxon>
    </lineage>
</organism>